<sequence>MVDIDLIVQMLRDHGHTVEDVHVVPPNAGEYAFTVDGVAVNLEGARHILELDEAK</sequence>
<reference evidence="1 2" key="1">
    <citation type="submission" date="2018-12" db="EMBL/GenBank/DDBJ databases">
        <title>Sequencing of bacterial isolates from soil warming experiment in Harvard Forest, Massachusetts, USA.</title>
        <authorList>
            <person name="Deangelis K."/>
        </authorList>
    </citation>
    <scope>NUCLEOTIDE SEQUENCE [LARGE SCALE GENOMIC DNA]</scope>
    <source>
        <strain evidence="1 2">EB153</strain>
    </source>
</reference>
<dbReference type="Proteomes" id="UP000269669">
    <property type="component" value="Unassembled WGS sequence"/>
</dbReference>
<name>A0A3R9PSX1_9BACT</name>
<dbReference type="EMBL" id="RSDW01000001">
    <property type="protein sequence ID" value="RSL17203.1"/>
    <property type="molecule type" value="Genomic_DNA"/>
</dbReference>
<keyword evidence="2" id="KW-1185">Reference proteome</keyword>
<dbReference type="AlphaFoldDB" id="A0A3R9PSX1"/>
<comment type="caution">
    <text evidence="1">The sequence shown here is derived from an EMBL/GenBank/DDBJ whole genome shotgun (WGS) entry which is preliminary data.</text>
</comment>
<organism evidence="1 2">
    <name type="scientific">Edaphobacter aggregans</name>
    <dbReference type="NCBI Taxonomy" id="570835"/>
    <lineage>
        <taxon>Bacteria</taxon>
        <taxon>Pseudomonadati</taxon>
        <taxon>Acidobacteriota</taxon>
        <taxon>Terriglobia</taxon>
        <taxon>Terriglobales</taxon>
        <taxon>Acidobacteriaceae</taxon>
        <taxon>Edaphobacter</taxon>
    </lineage>
</organism>
<protein>
    <submittedName>
        <fullName evidence="1">Uncharacterized protein</fullName>
    </submittedName>
</protein>
<evidence type="ECO:0000313" key="1">
    <source>
        <dbReference type="EMBL" id="RSL17203.1"/>
    </source>
</evidence>
<evidence type="ECO:0000313" key="2">
    <source>
        <dbReference type="Proteomes" id="UP000269669"/>
    </source>
</evidence>
<gene>
    <name evidence="1" type="ORF">EDE15_2733</name>
</gene>
<accession>A0A3R9PSX1</accession>
<proteinExistence type="predicted"/>